<feature type="transmembrane region" description="Helical" evidence="17">
    <location>
        <begin position="83"/>
        <end position="111"/>
    </location>
</feature>
<dbReference type="Pfam" id="PF00001">
    <property type="entry name" value="7tm_1"/>
    <property type="match status" value="1"/>
</dbReference>
<keyword evidence="7 17" id="KW-0681">Retinal protein</keyword>
<dbReference type="GO" id="GO:0007602">
    <property type="term" value="P:phototransduction"/>
    <property type="evidence" value="ECO:0007669"/>
    <property type="project" value="UniProtKB-KW"/>
</dbReference>
<accession>A0A087YB74</accession>
<dbReference type="GeneTree" id="ENSGT01030000234549"/>
<evidence type="ECO:0000256" key="16">
    <source>
        <dbReference type="ARBA" id="ARBA00023305"/>
    </source>
</evidence>
<keyword evidence="11 17" id="KW-0472">Membrane</keyword>
<dbReference type="Gene3D" id="1.20.1070.10">
    <property type="entry name" value="Rhodopsin 7-helix transmembrane proteins"/>
    <property type="match status" value="1"/>
</dbReference>
<evidence type="ECO:0000256" key="8">
    <source>
        <dbReference type="ARBA" id="ARBA00022989"/>
    </source>
</evidence>
<evidence type="ECO:0000256" key="11">
    <source>
        <dbReference type="ARBA" id="ARBA00023136"/>
    </source>
</evidence>
<dbReference type="KEGG" id="pfor:103147347"/>
<dbReference type="eggNOG" id="KOG3656">
    <property type="taxonomic scope" value="Eukaryota"/>
</dbReference>
<dbReference type="PRINTS" id="PR00574">
    <property type="entry name" value="OPSINBLUE"/>
</dbReference>
<dbReference type="GO" id="GO:0007601">
    <property type="term" value="P:visual perception"/>
    <property type="evidence" value="ECO:0007669"/>
    <property type="project" value="UniProtKB-KW"/>
</dbReference>
<keyword evidence="6 17" id="KW-0812">Transmembrane</keyword>
<comment type="subcellular location">
    <subcellularLocation>
        <location evidence="2 17">Membrane</location>
        <topology evidence="2 17">Multi-pass membrane protein</topology>
    </subcellularLocation>
</comment>
<dbReference type="AlphaFoldDB" id="A0A087YB74"/>
<proteinExistence type="inferred from homology"/>
<evidence type="ECO:0000256" key="1">
    <source>
        <dbReference type="ARBA" id="ARBA00002881"/>
    </source>
</evidence>
<dbReference type="FunFam" id="1.20.1070.10:FF:000018">
    <property type="entry name" value="Rhodopsin"/>
    <property type="match status" value="1"/>
</dbReference>
<keyword evidence="8 17" id="KW-1133">Transmembrane helix</keyword>
<evidence type="ECO:0000256" key="6">
    <source>
        <dbReference type="ARBA" id="ARBA00022692"/>
    </source>
</evidence>
<evidence type="ECO:0000256" key="2">
    <source>
        <dbReference type="ARBA" id="ARBA00004141"/>
    </source>
</evidence>
<comment type="similarity">
    <text evidence="17">Belongs to the G-protein coupled receptor 1 family. Opsin subfamily.</text>
</comment>
<dbReference type="SUPFAM" id="SSF81321">
    <property type="entry name" value="Family A G protein-coupled receptor-like"/>
    <property type="match status" value="1"/>
</dbReference>
<feature type="region of interest" description="Disordered" evidence="18">
    <location>
        <begin position="332"/>
        <end position="354"/>
    </location>
</feature>
<dbReference type="InterPro" id="IPR017452">
    <property type="entry name" value="GPCR_Rhodpsn_7TM"/>
</dbReference>
<dbReference type="Ensembl" id="ENSPFOT00000015299.1">
    <property type="protein sequence ID" value="ENSPFOP00000015277.1"/>
    <property type="gene ID" value="ENSPFOG00000015237.2"/>
</dbReference>
<feature type="transmembrane region" description="Helical" evidence="17">
    <location>
        <begin position="211"/>
        <end position="238"/>
    </location>
</feature>
<dbReference type="OrthoDB" id="6142583at2759"/>
<sequence>MKMRTSRQEEMPDDFWIPIPLETDNITALSPYLVPQDHLGSLGLFYSMSALMFFLFVAGTAINILTIACTIQYKKLRSHLNYILVNMAVANLIVSSVGSFTCFYCFAFRYMALGPLGCKIEGFTASLGGMVSLWSLAVIAFERWLVICKPLGNFAFKSEHALLFCALTWLCALCAAVPPLVGWSRYIPEGMQCSCGPDWYTTGNKYNTESFVLFLFCFCFSVPFTCIVFCYSQLLFTLKSAAKAQAESASTQKAEKEVTRMVVVMVLGFLVCYMPYASFALWVVNHRGQTFDLRLATIPSCVSKASTVYNPVIYVLLNKQFRSCMRKMLGMSGGDEEESSASQSVTEVSKVGPS</sequence>
<dbReference type="RefSeq" id="XP_007565700.1">
    <property type="nucleotide sequence ID" value="XM_007565638.2"/>
</dbReference>
<evidence type="ECO:0000256" key="15">
    <source>
        <dbReference type="ARBA" id="ARBA00023224"/>
    </source>
</evidence>
<evidence type="ECO:0000256" key="10">
    <source>
        <dbReference type="ARBA" id="ARBA00023040"/>
    </source>
</evidence>
<feature type="transmembrane region" description="Helical" evidence="17">
    <location>
        <begin position="296"/>
        <end position="317"/>
    </location>
</feature>
<dbReference type="GO" id="GO:0016020">
    <property type="term" value="C:membrane"/>
    <property type="evidence" value="ECO:0007669"/>
    <property type="project" value="UniProtKB-SubCell"/>
</dbReference>
<keyword evidence="16" id="KW-0844">Vision</keyword>
<keyword evidence="4" id="KW-0597">Phosphoprotein</keyword>
<feature type="transmembrane region" description="Helical" evidence="17">
    <location>
        <begin position="258"/>
        <end position="284"/>
    </location>
</feature>
<dbReference type="InterPro" id="IPR001521">
    <property type="entry name" value="Opsin_blue"/>
</dbReference>
<evidence type="ECO:0000256" key="5">
    <source>
        <dbReference type="ARBA" id="ARBA00022606"/>
    </source>
</evidence>
<dbReference type="GO" id="GO:0009881">
    <property type="term" value="F:photoreceptor activity"/>
    <property type="evidence" value="ECO:0007669"/>
    <property type="project" value="UniProtKB-KW"/>
</dbReference>
<dbReference type="GO" id="GO:0042331">
    <property type="term" value="P:phototaxis"/>
    <property type="evidence" value="ECO:0007669"/>
    <property type="project" value="Ensembl"/>
</dbReference>
<dbReference type="STRING" id="48698.ENSPFOP00000015277"/>
<evidence type="ECO:0000256" key="18">
    <source>
        <dbReference type="SAM" id="MobiDB-lite"/>
    </source>
</evidence>
<dbReference type="PANTHER" id="PTHR24240">
    <property type="entry name" value="OPSIN"/>
    <property type="match status" value="1"/>
</dbReference>
<keyword evidence="10 17" id="KW-0297">G-protein coupled receptor</keyword>
<dbReference type="InterPro" id="IPR027430">
    <property type="entry name" value="Retinal_BS"/>
</dbReference>
<evidence type="ECO:0000259" key="19">
    <source>
        <dbReference type="PROSITE" id="PS50262"/>
    </source>
</evidence>
<evidence type="ECO:0000256" key="9">
    <source>
        <dbReference type="ARBA" id="ARBA00022991"/>
    </source>
</evidence>
<reference evidence="20" key="2">
    <citation type="submission" date="2025-08" db="UniProtKB">
        <authorList>
            <consortium name="Ensembl"/>
        </authorList>
    </citation>
    <scope>IDENTIFICATION</scope>
</reference>
<protein>
    <submittedName>
        <fullName evidence="20">Opsin 1 (cone pigments), short-wave-sensitive 2</fullName>
    </submittedName>
</protein>
<keyword evidence="15 17" id="KW-0807">Transducer</keyword>
<reference evidence="21" key="1">
    <citation type="submission" date="2013-10" db="EMBL/GenBank/DDBJ databases">
        <authorList>
            <person name="Schartl M."/>
            <person name="Warren W."/>
        </authorList>
    </citation>
    <scope>NUCLEOTIDE SEQUENCE [LARGE SCALE GENOMIC DNA]</scope>
    <source>
        <strain evidence="21">female</strain>
    </source>
</reference>
<feature type="transmembrane region" description="Helical" evidence="17">
    <location>
        <begin position="161"/>
        <end position="181"/>
    </location>
</feature>
<organism evidence="20 21">
    <name type="scientific">Poecilia formosa</name>
    <name type="common">Amazon molly</name>
    <name type="synonym">Limia formosa</name>
    <dbReference type="NCBI Taxonomy" id="48698"/>
    <lineage>
        <taxon>Eukaryota</taxon>
        <taxon>Metazoa</taxon>
        <taxon>Chordata</taxon>
        <taxon>Craniata</taxon>
        <taxon>Vertebrata</taxon>
        <taxon>Euteleostomi</taxon>
        <taxon>Actinopterygii</taxon>
        <taxon>Neopterygii</taxon>
        <taxon>Teleostei</taxon>
        <taxon>Neoteleostei</taxon>
        <taxon>Acanthomorphata</taxon>
        <taxon>Ovalentaria</taxon>
        <taxon>Atherinomorphae</taxon>
        <taxon>Cyprinodontiformes</taxon>
        <taxon>Poeciliidae</taxon>
        <taxon>Poeciliinae</taxon>
        <taxon>Poecilia</taxon>
    </lineage>
</organism>
<dbReference type="EMBL" id="AYCK01010941">
    <property type="status" value="NOT_ANNOTATED_CDS"/>
    <property type="molecule type" value="Genomic_DNA"/>
</dbReference>
<keyword evidence="21" id="KW-1185">Reference proteome</keyword>
<keyword evidence="14" id="KW-0325">Glycoprotein</keyword>
<evidence type="ECO:0000256" key="13">
    <source>
        <dbReference type="ARBA" id="ARBA00023170"/>
    </source>
</evidence>
<keyword evidence="9 17" id="KW-0157">Chromophore</keyword>
<keyword evidence="5 17" id="KW-0716">Sensory transduction</keyword>
<dbReference type="Proteomes" id="UP000028760">
    <property type="component" value="Unassembled WGS sequence"/>
</dbReference>
<reference evidence="20" key="3">
    <citation type="submission" date="2025-09" db="UniProtKB">
        <authorList>
            <consortium name="Ensembl"/>
        </authorList>
    </citation>
    <scope>IDENTIFICATION</scope>
</reference>
<evidence type="ECO:0000256" key="3">
    <source>
        <dbReference type="ARBA" id="ARBA00022543"/>
    </source>
</evidence>
<dbReference type="PRINTS" id="PR00237">
    <property type="entry name" value="GPCRRHODOPSN"/>
</dbReference>
<dbReference type="GO" id="GO:0009584">
    <property type="term" value="P:detection of visible light"/>
    <property type="evidence" value="ECO:0007669"/>
    <property type="project" value="Ensembl"/>
</dbReference>
<keyword evidence="3 17" id="KW-0600">Photoreceptor protein</keyword>
<evidence type="ECO:0000256" key="14">
    <source>
        <dbReference type="ARBA" id="ARBA00023180"/>
    </source>
</evidence>
<keyword evidence="12" id="KW-1015">Disulfide bond</keyword>
<feature type="transmembrane region" description="Helical" evidence="17">
    <location>
        <begin position="123"/>
        <end position="141"/>
    </location>
</feature>
<name>A0A087YB74_POEFO</name>
<evidence type="ECO:0000256" key="17">
    <source>
        <dbReference type="RuleBase" id="RU004951"/>
    </source>
</evidence>
<dbReference type="PROSITE" id="PS00238">
    <property type="entry name" value="OPSIN"/>
    <property type="match status" value="1"/>
</dbReference>
<comment type="function">
    <text evidence="1">Visual pigments are the light-absorbing molecules that mediate vision. They consist of an apoprotein, opsin, covalently linked to cis-retinal.</text>
</comment>
<dbReference type="InterPro" id="IPR000276">
    <property type="entry name" value="GPCR_Rhodpsn"/>
</dbReference>
<evidence type="ECO:0000313" key="21">
    <source>
        <dbReference type="Proteomes" id="UP000028760"/>
    </source>
</evidence>
<dbReference type="PROSITE" id="PS00237">
    <property type="entry name" value="G_PROTEIN_RECEP_F1_1"/>
    <property type="match status" value="1"/>
</dbReference>
<dbReference type="InterPro" id="IPR050125">
    <property type="entry name" value="GPCR_opsins"/>
</dbReference>
<dbReference type="PRINTS" id="PR00238">
    <property type="entry name" value="OPSIN"/>
</dbReference>
<dbReference type="GO" id="GO:0004930">
    <property type="term" value="F:G protein-coupled receptor activity"/>
    <property type="evidence" value="ECO:0007669"/>
    <property type="project" value="UniProtKB-KW"/>
</dbReference>
<evidence type="ECO:0000256" key="4">
    <source>
        <dbReference type="ARBA" id="ARBA00022553"/>
    </source>
</evidence>
<evidence type="ECO:0000313" key="20">
    <source>
        <dbReference type="Ensembl" id="ENSPFOP00000015277.1"/>
    </source>
</evidence>
<evidence type="ECO:0000256" key="12">
    <source>
        <dbReference type="ARBA" id="ARBA00023157"/>
    </source>
</evidence>
<evidence type="ECO:0000256" key="7">
    <source>
        <dbReference type="ARBA" id="ARBA00022925"/>
    </source>
</evidence>
<dbReference type="GeneID" id="103147347"/>
<feature type="transmembrane region" description="Helical" evidence="17">
    <location>
        <begin position="44"/>
        <end position="71"/>
    </location>
</feature>
<keyword evidence="13 17" id="KW-0675">Receptor</keyword>
<dbReference type="PROSITE" id="PS50262">
    <property type="entry name" value="G_PROTEIN_RECEP_F1_2"/>
    <property type="match status" value="1"/>
</dbReference>
<feature type="domain" description="G-protein coupled receptors family 1 profile" evidence="19">
    <location>
        <begin position="62"/>
        <end position="314"/>
    </location>
</feature>
<dbReference type="GO" id="GO:0001750">
    <property type="term" value="C:photoreceptor outer segment"/>
    <property type="evidence" value="ECO:0007669"/>
    <property type="project" value="Ensembl"/>
</dbReference>
<dbReference type="InterPro" id="IPR001760">
    <property type="entry name" value="Opsin"/>
</dbReference>